<keyword evidence="2" id="KW-1185">Reference proteome</keyword>
<proteinExistence type="predicted"/>
<sequence length="105" mass="11409">MHLIPSANLVVNLFLAQDMKQAHGIHQWWRPDLNLRLRGSEPPYSKTLSLDDNEKRATKPIAAPPPPMLAAAAEKHSLPTASGNPYWTAGGLPLGHGNIMGEPLC</sequence>
<gene>
    <name evidence="1" type="ORF">LOK49_LG08G01158</name>
</gene>
<dbReference type="EMBL" id="CM045766">
    <property type="protein sequence ID" value="KAI8004112.1"/>
    <property type="molecule type" value="Genomic_DNA"/>
</dbReference>
<evidence type="ECO:0000313" key="1">
    <source>
        <dbReference type="EMBL" id="KAI8004112.1"/>
    </source>
</evidence>
<reference evidence="1 2" key="1">
    <citation type="journal article" date="2022" name="Plant J.">
        <title>Chromosome-level genome of Camellia lanceoleosa provides a valuable resource for understanding genome evolution and self-incompatibility.</title>
        <authorList>
            <person name="Gong W."/>
            <person name="Xiao S."/>
            <person name="Wang L."/>
            <person name="Liao Z."/>
            <person name="Chang Y."/>
            <person name="Mo W."/>
            <person name="Hu G."/>
            <person name="Li W."/>
            <person name="Zhao G."/>
            <person name="Zhu H."/>
            <person name="Hu X."/>
            <person name="Ji K."/>
            <person name="Xiang X."/>
            <person name="Song Q."/>
            <person name="Yuan D."/>
            <person name="Jin S."/>
            <person name="Zhang L."/>
        </authorList>
    </citation>
    <scope>NUCLEOTIDE SEQUENCE [LARGE SCALE GENOMIC DNA]</scope>
    <source>
        <strain evidence="1">SQ_2022a</strain>
    </source>
</reference>
<accession>A0ACC0GS77</accession>
<dbReference type="Proteomes" id="UP001060215">
    <property type="component" value="Chromosome 9"/>
</dbReference>
<name>A0ACC0GS77_9ERIC</name>
<protein>
    <submittedName>
        <fullName evidence="1">GDSL esterase/lipase</fullName>
    </submittedName>
</protein>
<comment type="caution">
    <text evidence="1">The sequence shown here is derived from an EMBL/GenBank/DDBJ whole genome shotgun (WGS) entry which is preliminary data.</text>
</comment>
<organism evidence="1 2">
    <name type="scientific">Camellia lanceoleosa</name>
    <dbReference type="NCBI Taxonomy" id="1840588"/>
    <lineage>
        <taxon>Eukaryota</taxon>
        <taxon>Viridiplantae</taxon>
        <taxon>Streptophyta</taxon>
        <taxon>Embryophyta</taxon>
        <taxon>Tracheophyta</taxon>
        <taxon>Spermatophyta</taxon>
        <taxon>Magnoliopsida</taxon>
        <taxon>eudicotyledons</taxon>
        <taxon>Gunneridae</taxon>
        <taxon>Pentapetalae</taxon>
        <taxon>asterids</taxon>
        <taxon>Ericales</taxon>
        <taxon>Theaceae</taxon>
        <taxon>Camellia</taxon>
    </lineage>
</organism>
<evidence type="ECO:0000313" key="2">
    <source>
        <dbReference type="Proteomes" id="UP001060215"/>
    </source>
</evidence>